<organism evidence="12 13">
    <name type="scientific">Prochlorococcus marinus (strain MIT 9313)</name>
    <dbReference type="NCBI Taxonomy" id="74547"/>
    <lineage>
        <taxon>Bacteria</taxon>
        <taxon>Bacillati</taxon>
        <taxon>Cyanobacteriota</taxon>
        <taxon>Cyanophyceae</taxon>
        <taxon>Synechococcales</taxon>
        <taxon>Prochlorococcaceae</taxon>
        <taxon>Prochlorococcus</taxon>
    </lineage>
</organism>
<dbReference type="GO" id="GO:0046872">
    <property type="term" value="F:metal ion binding"/>
    <property type="evidence" value="ECO:0007669"/>
    <property type="project" value="UniProtKB-KW"/>
</dbReference>
<dbReference type="Pfam" id="PF00266">
    <property type="entry name" value="Aminotran_5"/>
    <property type="match status" value="1"/>
</dbReference>
<reference evidence="12 13" key="1">
    <citation type="journal article" date="2003" name="Nature">
        <title>Genome divergence in two Prochlorococcus ecotypes reflects oceanic niche differentiation.</title>
        <authorList>
            <person name="Rocap G."/>
            <person name="Larimer F.W."/>
            <person name="Lamerdin J.E."/>
            <person name="Malfatti S."/>
            <person name="Chain P."/>
            <person name="Ahlgren N.A."/>
            <person name="Arellano A."/>
            <person name="Coleman M."/>
            <person name="Hauser L."/>
            <person name="Hess W.R."/>
            <person name="Johnson Z.I."/>
            <person name="Land M.L."/>
            <person name="Lindell D."/>
            <person name="Post A.F."/>
            <person name="Regala W."/>
            <person name="Shah M."/>
            <person name="Shaw S.L."/>
            <person name="Steglich C."/>
            <person name="Sullivan M.B."/>
            <person name="Ting C.S."/>
            <person name="Tolonen A."/>
            <person name="Webb E.A."/>
            <person name="Zinser E.R."/>
            <person name="Chisholm S.W."/>
        </authorList>
    </citation>
    <scope>NUCLEOTIDE SEQUENCE [LARGE SCALE GENOMIC DNA]</scope>
    <source>
        <strain evidence="13">MIT 9313</strain>
    </source>
</reference>
<dbReference type="AlphaFoldDB" id="Q7V7M4"/>
<keyword evidence="7" id="KW-0408">Iron</keyword>
<dbReference type="GO" id="GO:0008483">
    <property type="term" value="F:transaminase activity"/>
    <property type="evidence" value="ECO:0007669"/>
    <property type="project" value="UniProtKB-KW"/>
</dbReference>
<dbReference type="PIRSF" id="PIRSF005572">
    <property type="entry name" value="NifS"/>
    <property type="match status" value="1"/>
</dbReference>
<evidence type="ECO:0000256" key="3">
    <source>
        <dbReference type="ARBA" id="ARBA00012239"/>
    </source>
</evidence>
<keyword evidence="6" id="KW-0663">Pyridoxal phosphate</keyword>
<dbReference type="GO" id="GO:0051536">
    <property type="term" value="F:iron-sulfur cluster binding"/>
    <property type="evidence" value="ECO:0007669"/>
    <property type="project" value="UniProtKB-KW"/>
</dbReference>
<keyword evidence="13" id="KW-1185">Reference proteome</keyword>
<dbReference type="Gene3D" id="3.40.640.10">
    <property type="entry name" value="Type I PLP-dependent aspartate aminotransferase-like (Major domain)"/>
    <property type="match status" value="1"/>
</dbReference>
<evidence type="ECO:0000313" key="13">
    <source>
        <dbReference type="Proteomes" id="UP000001423"/>
    </source>
</evidence>
<keyword evidence="4 12" id="KW-0808">Transferase</keyword>
<dbReference type="PANTHER" id="PTHR11601:SF34">
    <property type="entry name" value="CYSTEINE DESULFURASE"/>
    <property type="match status" value="1"/>
</dbReference>
<protein>
    <recommendedName>
        <fullName evidence="3">cysteine desulfurase</fullName>
        <ecNumber evidence="3">2.8.1.7</ecNumber>
    </recommendedName>
</protein>
<dbReference type="InterPro" id="IPR015424">
    <property type="entry name" value="PyrdxlP-dep_Trfase"/>
</dbReference>
<keyword evidence="12" id="KW-0032">Aminotransferase</keyword>
<evidence type="ECO:0000256" key="2">
    <source>
        <dbReference type="ARBA" id="ARBA00006490"/>
    </source>
</evidence>
<dbReference type="InterPro" id="IPR000192">
    <property type="entry name" value="Aminotrans_V_dom"/>
</dbReference>
<evidence type="ECO:0000256" key="10">
    <source>
        <dbReference type="RuleBase" id="RU004504"/>
    </source>
</evidence>
<name>Q7V7M4_PROMM</name>
<feature type="domain" description="Aminotransferase class V" evidence="11">
    <location>
        <begin position="11"/>
        <end position="383"/>
    </location>
</feature>
<comment type="catalytic activity">
    <reaction evidence="9">
        <text>(sulfur carrier)-H + L-cysteine = (sulfur carrier)-SH + L-alanine</text>
        <dbReference type="Rhea" id="RHEA:43892"/>
        <dbReference type="Rhea" id="RHEA-COMP:14737"/>
        <dbReference type="Rhea" id="RHEA-COMP:14739"/>
        <dbReference type="ChEBI" id="CHEBI:29917"/>
        <dbReference type="ChEBI" id="CHEBI:35235"/>
        <dbReference type="ChEBI" id="CHEBI:57972"/>
        <dbReference type="ChEBI" id="CHEBI:64428"/>
        <dbReference type="EC" id="2.8.1.7"/>
    </reaction>
</comment>
<evidence type="ECO:0000256" key="4">
    <source>
        <dbReference type="ARBA" id="ARBA00022679"/>
    </source>
</evidence>
<proteinExistence type="inferred from homology"/>
<dbReference type="Proteomes" id="UP000001423">
    <property type="component" value="Chromosome"/>
</dbReference>
<dbReference type="InterPro" id="IPR016454">
    <property type="entry name" value="Cysteine_dSase"/>
</dbReference>
<keyword evidence="8" id="KW-0411">Iron-sulfur</keyword>
<evidence type="ECO:0000256" key="8">
    <source>
        <dbReference type="ARBA" id="ARBA00023014"/>
    </source>
</evidence>
<dbReference type="InterPro" id="IPR015421">
    <property type="entry name" value="PyrdxlP-dep_Trfase_major"/>
</dbReference>
<dbReference type="InterPro" id="IPR015422">
    <property type="entry name" value="PyrdxlP-dep_Trfase_small"/>
</dbReference>
<dbReference type="eggNOG" id="COG1104">
    <property type="taxonomic scope" value="Bacteria"/>
</dbReference>
<dbReference type="RefSeq" id="WP_011130095.1">
    <property type="nucleotide sequence ID" value="NC_005071.1"/>
</dbReference>
<evidence type="ECO:0000256" key="5">
    <source>
        <dbReference type="ARBA" id="ARBA00022723"/>
    </source>
</evidence>
<comment type="similarity">
    <text evidence="2">Belongs to the class-V pyridoxal-phosphate-dependent aminotransferase family. NifS/IscS subfamily.</text>
</comment>
<dbReference type="EC" id="2.8.1.7" evidence="3"/>
<dbReference type="OrthoDB" id="9808002at2"/>
<dbReference type="InterPro" id="IPR020578">
    <property type="entry name" value="Aminotrans_V_PyrdxlP_BS"/>
</dbReference>
<dbReference type="HOGENOM" id="CLU_003433_0_0_3"/>
<accession>Q7V7M4</accession>
<dbReference type="KEGG" id="pmt:PMT_0717"/>
<comment type="cofactor">
    <cofactor evidence="1 10">
        <name>pyridoxal 5'-phosphate</name>
        <dbReference type="ChEBI" id="CHEBI:597326"/>
    </cofactor>
</comment>
<dbReference type="GO" id="GO:0031071">
    <property type="term" value="F:cysteine desulfurase activity"/>
    <property type="evidence" value="ECO:0007669"/>
    <property type="project" value="UniProtKB-EC"/>
</dbReference>
<dbReference type="PANTHER" id="PTHR11601">
    <property type="entry name" value="CYSTEINE DESULFURYLASE FAMILY MEMBER"/>
    <property type="match status" value="1"/>
</dbReference>
<keyword evidence="5" id="KW-0479">Metal-binding</keyword>
<dbReference type="SUPFAM" id="SSF53383">
    <property type="entry name" value="PLP-dependent transferases"/>
    <property type="match status" value="1"/>
</dbReference>
<evidence type="ECO:0000256" key="9">
    <source>
        <dbReference type="ARBA" id="ARBA00050776"/>
    </source>
</evidence>
<dbReference type="PROSITE" id="PS00595">
    <property type="entry name" value="AA_TRANSFER_CLASS_5"/>
    <property type="match status" value="1"/>
</dbReference>
<evidence type="ECO:0000256" key="7">
    <source>
        <dbReference type="ARBA" id="ARBA00023004"/>
    </source>
</evidence>
<sequence>MDSSSSCPSEIYLDACATTPPRPEVIQRILEVQESAWGNPSSLHGPGLIAAELLERSRQKIASCLMASSTELVLTSGATESIHLGLLGMARSMQSGRLVISAVEHPAVLAAAQALKREGWEVCYWPVDPLGRVTLEDLDLMLAAPTRLVSIIWGQSEVGTIQPIETIGLACRERGIVFHTDATQVLSQGLLHWADLPIDLLSASAHKFQGPKGIGLLLLRPELIDVLQPLQGGGGQEQGLRAGTESVALAAGMAMALEQLKLSRSECADVELADQVKVQRMRDSLRINLQNFPGLHFTGDPINRLPHHISMLVGSGDDQPISGRAVVRELSRLGVATSSGSACMAGQPKNSAVLQAMQIKPEWLQSGLRFSLGSWLDETQLDQIPDLLQQAMIAAASPE</sequence>
<evidence type="ECO:0000256" key="1">
    <source>
        <dbReference type="ARBA" id="ARBA00001933"/>
    </source>
</evidence>
<dbReference type="EMBL" id="BX548175">
    <property type="protein sequence ID" value="CAE20892.1"/>
    <property type="molecule type" value="Genomic_DNA"/>
</dbReference>
<evidence type="ECO:0000259" key="11">
    <source>
        <dbReference type="Pfam" id="PF00266"/>
    </source>
</evidence>
<gene>
    <name evidence="12" type="primary">nifS</name>
    <name evidence="12" type="ordered locus">PMT_0717</name>
</gene>
<dbReference type="Gene3D" id="3.90.1150.10">
    <property type="entry name" value="Aspartate Aminotransferase, domain 1"/>
    <property type="match status" value="1"/>
</dbReference>
<evidence type="ECO:0000256" key="6">
    <source>
        <dbReference type="ARBA" id="ARBA00022898"/>
    </source>
</evidence>
<evidence type="ECO:0000313" key="12">
    <source>
        <dbReference type="EMBL" id="CAE20892.1"/>
    </source>
</evidence>